<keyword evidence="4" id="KW-0804">Transcription</keyword>
<feature type="DNA-binding region" description="H-T-H motif" evidence="5">
    <location>
        <begin position="33"/>
        <end position="52"/>
    </location>
</feature>
<evidence type="ECO:0000256" key="3">
    <source>
        <dbReference type="ARBA" id="ARBA00023125"/>
    </source>
</evidence>
<evidence type="ECO:0000313" key="8">
    <source>
        <dbReference type="Proteomes" id="UP001589894"/>
    </source>
</evidence>
<evidence type="ECO:0000313" key="7">
    <source>
        <dbReference type="EMBL" id="MFC0565143.1"/>
    </source>
</evidence>
<dbReference type="Pfam" id="PF13977">
    <property type="entry name" value="TetR_C_6"/>
    <property type="match status" value="1"/>
</dbReference>
<dbReference type="PROSITE" id="PS01081">
    <property type="entry name" value="HTH_TETR_1"/>
    <property type="match status" value="1"/>
</dbReference>
<keyword evidence="1" id="KW-0678">Repressor</keyword>
<dbReference type="EMBL" id="JBHLUE010000011">
    <property type="protein sequence ID" value="MFC0565143.1"/>
    <property type="molecule type" value="Genomic_DNA"/>
</dbReference>
<accession>A0ABV6NYM1</accession>
<evidence type="ECO:0000259" key="6">
    <source>
        <dbReference type="PROSITE" id="PS50977"/>
    </source>
</evidence>
<sequence>MPRVSEQHLAARRQQILDAARTCFLRDGFHNTSMQDVIAEAGLSMGAVYRYFRSKNELIASIAEATIGGAQVIFDELAAQRPTPTLIEALGRTLEYVDREASDDGVLRIAIQVWAEAQRDPALAEFVADKYATFRRRYAELARRARDSGELPPDTDPEQVGAALFGLVPGYFTQRLLTGEPDRHTYLAGVRSLLGARLQDPGR</sequence>
<dbReference type="Pfam" id="PF00440">
    <property type="entry name" value="TetR_N"/>
    <property type="match status" value="1"/>
</dbReference>
<evidence type="ECO:0000256" key="2">
    <source>
        <dbReference type="ARBA" id="ARBA00023015"/>
    </source>
</evidence>
<dbReference type="SUPFAM" id="SSF46689">
    <property type="entry name" value="Homeodomain-like"/>
    <property type="match status" value="1"/>
</dbReference>
<dbReference type="PROSITE" id="PS50977">
    <property type="entry name" value="HTH_TETR_2"/>
    <property type="match status" value="1"/>
</dbReference>
<dbReference type="PANTHER" id="PTHR30055">
    <property type="entry name" value="HTH-TYPE TRANSCRIPTIONAL REGULATOR RUTR"/>
    <property type="match status" value="1"/>
</dbReference>
<keyword evidence="3 5" id="KW-0238">DNA-binding</keyword>
<name>A0ABV6NYM1_9ACTN</name>
<dbReference type="RefSeq" id="WP_377338704.1">
    <property type="nucleotide sequence ID" value="NZ_JBHLUE010000011.1"/>
</dbReference>
<evidence type="ECO:0000256" key="1">
    <source>
        <dbReference type="ARBA" id="ARBA00022491"/>
    </source>
</evidence>
<dbReference type="Proteomes" id="UP001589894">
    <property type="component" value="Unassembled WGS sequence"/>
</dbReference>
<feature type="domain" description="HTH tetR-type" evidence="6">
    <location>
        <begin position="10"/>
        <end position="70"/>
    </location>
</feature>
<proteinExistence type="predicted"/>
<comment type="caution">
    <text evidence="7">The sequence shown here is derived from an EMBL/GenBank/DDBJ whole genome shotgun (WGS) entry which is preliminary data.</text>
</comment>
<dbReference type="InterPro" id="IPR009057">
    <property type="entry name" value="Homeodomain-like_sf"/>
</dbReference>
<dbReference type="InterPro" id="IPR001647">
    <property type="entry name" value="HTH_TetR"/>
</dbReference>
<reference evidence="7 8" key="1">
    <citation type="submission" date="2024-09" db="EMBL/GenBank/DDBJ databases">
        <authorList>
            <person name="Sun Q."/>
            <person name="Mori K."/>
        </authorList>
    </citation>
    <scope>NUCLEOTIDE SEQUENCE [LARGE SCALE GENOMIC DNA]</scope>
    <source>
        <strain evidence="7 8">TBRC 2205</strain>
    </source>
</reference>
<protein>
    <submittedName>
        <fullName evidence="7">TetR/AcrR family transcriptional regulator</fullName>
    </submittedName>
</protein>
<dbReference type="PANTHER" id="PTHR30055:SF229">
    <property type="entry name" value="HTH-TYPE TRANSCRIPTIONAL REPRESSOR RV1474C"/>
    <property type="match status" value="1"/>
</dbReference>
<dbReference type="InterPro" id="IPR036271">
    <property type="entry name" value="Tet_transcr_reg_TetR-rel_C_sf"/>
</dbReference>
<dbReference type="SUPFAM" id="SSF48498">
    <property type="entry name" value="Tetracyclin repressor-like, C-terminal domain"/>
    <property type="match status" value="1"/>
</dbReference>
<dbReference type="InterPro" id="IPR039538">
    <property type="entry name" value="BetI_C"/>
</dbReference>
<organism evidence="7 8">
    <name type="scientific">Plantactinospora siamensis</name>
    <dbReference type="NCBI Taxonomy" id="555372"/>
    <lineage>
        <taxon>Bacteria</taxon>
        <taxon>Bacillati</taxon>
        <taxon>Actinomycetota</taxon>
        <taxon>Actinomycetes</taxon>
        <taxon>Micromonosporales</taxon>
        <taxon>Micromonosporaceae</taxon>
        <taxon>Plantactinospora</taxon>
    </lineage>
</organism>
<keyword evidence="2" id="KW-0805">Transcription regulation</keyword>
<gene>
    <name evidence="7" type="ORF">ACFFHU_13485</name>
</gene>
<dbReference type="InterPro" id="IPR023772">
    <property type="entry name" value="DNA-bd_HTH_TetR-type_CS"/>
</dbReference>
<dbReference type="PRINTS" id="PR00455">
    <property type="entry name" value="HTHTETR"/>
</dbReference>
<evidence type="ECO:0000256" key="4">
    <source>
        <dbReference type="ARBA" id="ARBA00023163"/>
    </source>
</evidence>
<evidence type="ECO:0000256" key="5">
    <source>
        <dbReference type="PROSITE-ProRule" id="PRU00335"/>
    </source>
</evidence>
<dbReference type="Gene3D" id="1.10.357.10">
    <property type="entry name" value="Tetracycline Repressor, domain 2"/>
    <property type="match status" value="1"/>
</dbReference>
<keyword evidence="8" id="KW-1185">Reference proteome</keyword>
<dbReference type="InterPro" id="IPR050109">
    <property type="entry name" value="HTH-type_TetR-like_transc_reg"/>
</dbReference>